<name>A0ABV2CA65_9BURK</name>
<keyword evidence="1" id="KW-1133">Transmembrane helix</keyword>
<sequence length="98" mass="10280">MTRLFRFAIHVACVIGLLVVVAIAGNKYAWMHEVDPSVTIGAIRDEAGDRALVAYVLLIAVAAAQVVLLARSAAAGAKPWIGLLMLAATGICAWHAIT</sequence>
<accession>A0ABV2CA65</accession>
<evidence type="ECO:0000313" key="2">
    <source>
        <dbReference type="EMBL" id="MET1475950.1"/>
    </source>
</evidence>
<feature type="transmembrane region" description="Helical" evidence="1">
    <location>
        <begin position="80"/>
        <end position="97"/>
    </location>
</feature>
<dbReference type="RefSeq" id="WP_209926275.1">
    <property type="nucleotide sequence ID" value="NZ_JBEWCG010000003.1"/>
</dbReference>
<keyword evidence="1" id="KW-0472">Membrane</keyword>
<feature type="transmembrane region" description="Helical" evidence="1">
    <location>
        <begin position="7"/>
        <end position="30"/>
    </location>
</feature>
<keyword evidence="3" id="KW-1185">Reference proteome</keyword>
<dbReference type="Proteomes" id="UP001548587">
    <property type="component" value="Unassembled WGS sequence"/>
</dbReference>
<gene>
    <name evidence="2" type="ORF">ABXL37_16970</name>
</gene>
<keyword evidence="1" id="KW-0812">Transmembrane</keyword>
<protein>
    <submittedName>
        <fullName evidence="2">Uncharacterized protein</fullName>
    </submittedName>
</protein>
<reference evidence="2 3" key="1">
    <citation type="submission" date="2024-06" db="EMBL/GenBank/DDBJ databases">
        <title>Burkholderia sola in Mexico.</title>
        <authorList>
            <person name="Estrada P."/>
        </authorList>
    </citation>
    <scope>NUCLEOTIDE SEQUENCE [LARGE SCALE GENOMIC DNA]</scope>
    <source>
        <strain evidence="2 3">CpTa8-5</strain>
    </source>
</reference>
<dbReference type="EMBL" id="JBEWCH010000010">
    <property type="protein sequence ID" value="MET1475950.1"/>
    <property type="molecule type" value="Genomic_DNA"/>
</dbReference>
<feature type="transmembrane region" description="Helical" evidence="1">
    <location>
        <begin position="50"/>
        <end position="68"/>
    </location>
</feature>
<proteinExistence type="predicted"/>
<evidence type="ECO:0000313" key="3">
    <source>
        <dbReference type="Proteomes" id="UP001548587"/>
    </source>
</evidence>
<organism evidence="2 3">
    <name type="scientific">Burkholderia sola</name>
    <dbReference type="NCBI Taxonomy" id="2843302"/>
    <lineage>
        <taxon>Bacteria</taxon>
        <taxon>Pseudomonadati</taxon>
        <taxon>Pseudomonadota</taxon>
        <taxon>Betaproteobacteria</taxon>
        <taxon>Burkholderiales</taxon>
        <taxon>Burkholderiaceae</taxon>
        <taxon>Burkholderia</taxon>
        <taxon>Burkholderia cepacia complex</taxon>
    </lineage>
</organism>
<evidence type="ECO:0000256" key="1">
    <source>
        <dbReference type="SAM" id="Phobius"/>
    </source>
</evidence>
<comment type="caution">
    <text evidence="2">The sequence shown here is derived from an EMBL/GenBank/DDBJ whole genome shotgun (WGS) entry which is preliminary data.</text>
</comment>